<protein>
    <submittedName>
        <fullName evidence="2">11531_t:CDS:1</fullName>
    </submittedName>
</protein>
<gene>
    <name evidence="2" type="ORF">PBRASI_LOCUS824</name>
</gene>
<feature type="compositionally biased region" description="Polar residues" evidence="1">
    <location>
        <begin position="7"/>
        <end position="20"/>
    </location>
</feature>
<dbReference type="AlphaFoldDB" id="A0A9N8VVJ6"/>
<keyword evidence="3" id="KW-1185">Reference proteome</keyword>
<comment type="caution">
    <text evidence="2">The sequence shown here is derived from an EMBL/GenBank/DDBJ whole genome shotgun (WGS) entry which is preliminary data.</text>
</comment>
<evidence type="ECO:0000313" key="3">
    <source>
        <dbReference type="Proteomes" id="UP000789739"/>
    </source>
</evidence>
<feature type="region of interest" description="Disordered" evidence="1">
    <location>
        <begin position="1"/>
        <end position="22"/>
    </location>
</feature>
<sequence length="71" mass="7978">MRRPTATGRTTNTFNLNQPPALSIGRSERPLISTHGEMIAIIVIRTRVRSLGLEHTPSSRRRRVDSSGRIK</sequence>
<reference evidence="2" key="1">
    <citation type="submission" date="2021-06" db="EMBL/GenBank/DDBJ databases">
        <authorList>
            <person name="Kallberg Y."/>
            <person name="Tangrot J."/>
            <person name="Rosling A."/>
        </authorList>
    </citation>
    <scope>NUCLEOTIDE SEQUENCE</scope>
    <source>
        <strain evidence="2">BR232B</strain>
    </source>
</reference>
<name>A0A9N8VVJ6_9GLOM</name>
<dbReference type="Proteomes" id="UP000789739">
    <property type="component" value="Unassembled WGS sequence"/>
</dbReference>
<accession>A0A9N8VVJ6</accession>
<proteinExistence type="predicted"/>
<evidence type="ECO:0000313" key="2">
    <source>
        <dbReference type="EMBL" id="CAG8465817.1"/>
    </source>
</evidence>
<organism evidence="2 3">
    <name type="scientific">Paraglomus brasilianum</name>
    <dbReference type="NCBI Taxonomy" id="144538"/>
    <lineage>
        <taxon>Eukaryota</taxon>
        <taxon>Fungi</taxon>
        <taxon>Fungi incertae sedis</taxon>
        <taxon>Mucoromycota</taxon>
        <taxon>Glomeromycotina</taxon>
        <taxon>Glomeromycetes</taxon>
        <taxon>Paraglomerales</taxon>
        <taxon>Paraglomeraceae</taxon>
        <taxon>Paraglomus</taxon>
    </lineage>
</organism>
<dbReference type="EMBL" id="CAJVPI010000046">
    <property type="protein sequence ID" value="CAG8465817.1"/>
    <property type="molecule type" value="Genomic_DNA"/>
</dbReference>
<evidence type="ECO:0000256" key="1">
    <source>
        <dbReference type="SAM" id="MobiDB-lite"/>
    </source>
</evidence>